<sequence>MKSLFQPQNTHASMRLPQELVDAVVAYVQHETGNEIVLNLLQASTTVFLPQICFNLQHEAICLDSYHSYRHLFEITKLCPAVLPCIWHLRVNADARLLDGFLSALPAVLLNDCTCLRSLHVSVTGRSIEWTMLPISYRAALYKCMQLPTLEKLQLQSITVTPAAVEEFTAPSLPPHLKTISISRIWMVSGTYFSTQPTMARLGCTSATTTFSCDHQSLPFARLLYNPRPYPFGDLHELELASDDAGVDSAAQQILAENPRLAHLTCQCSSSFLPAYNLRENIALRTLTLRFRIPVETWAPVGFPEVLKSIPGSGTRTLESFSLFVSTEETAIDYWRAVDEALCRFEMLKTVELHLKNPFAGRDATSIPVQQEETASGRFPGLWDAMGRTHERGILKIITGW</sequence>
<organism evidence="2">
    <name type="scientific">Schizophyllum commune (strain H4-8 / FGSC 9210)</name>
    <name type="common">Split gill fungus</name>
    <dbReference type="NCBI Taxonomy" id="578458"/>
    <lineage>
        <taxon>Eukaryota</taxon>
        <taxon>Fungi</taxon>
        <taxon>Dikarya</taxon>
        <taxon>Basidiomycota</taxon>
        <taxon>Agaricomycotina</taxon>
        <taxon>Agaricomycetes</taxon>
        <taxon>Agaricomycetidae</taxon>
        <taxon>Agaricales</taxon>
        <taxon>Schizophyllaceae</taxon>
        <taxon>Schizophyllum</taxon>
    </lineage>
</organism>
<keyword evidence="2" id="KW-1185">Reference proteome</keyword>
<evidence type="ECO:0000313" key="1">
    <source>
        <dbReference type="EMBL" id="EFI94220.1"/>
    </source>
</evidence>
<accession>D8QES5</accession>
<dbReference type="EMBL" id="GL377310">
    <property type="protein sequence ID" value="EFI94220.1"/>
    <property type="molecule type" value="Genomic_DNA"/>
</dbReference>
<proteinExistence type="predicted"/>
<dbReference type="Proteomes" id="UP000007431">
    <property type="component" value="Unassembled WGS sequence"/>
</dbReference>
<reference evidence="1 2" key="1">
    <citation type="journal article" date="2010" name="Nat. Biotechnol.">
        <title>Genome sequence of the model mushroom Schizophyllum commune.</title>
        <authorList>
            <person name="Ohm R.A."/>
            <person name="de Jong J.F."/>
            <person name="Lugones L.G."/>
            <person name="Aerts A."/>
            <person name="Kothe E."/>
            <person name="Stajich J.E."/>
            <person name="de Vries R.P."/>
            <person name="Record E."/>
            <person name="Levasseur A."/>
            <person name="Baker S.E."/>
            <person name="Bartholomew K.A."/>
            <person name="Coutinho P.M."/>
            <person name="Erdmann S."/>
            <person name="Fowler T.J."/>
            <person name="Gathman A.C."/>
            <person name="Lombard V."/>
            <person name="Henrissat B."/>
            <person name="Knabe N."/>
            <person name="Kuees U."/>
            <person name="Lilly W.W."/>
            <person name="Lindquist E."/>
            <person name="Lucas S."/>
            <person name="Magnuson J.K."/>
            <person name="Piumi F."/>
            <person name="Raudaskoski M."/>
            <person name="Salamov A."/>
            <person name="Schmutz J."/>
            <person name="Schwarze F.W.M.R."/>
            <person name="vanKuyk P.A."/>
            <person name="Horton J.S."/>
            <person name="Grigoriev I.V."/>
            <person name="Woesten H.A.B."/>
        </authorList>
    </citation>
    <scope>NUCLEOTIDE SEQUENCE [LARGE SCALE GENOMIC DNA]</scope>
    <source>
        <strain evidence="2">H4-8 / FGSC 9210</strain>
    </source>
</reference>
<dbReference type="VEuPathDB" id="FungiDB:SCHCODRAFT_02635905"/>
<name>D8QES5_SCHCM</name>
<gene>
    <name evidence="1" type="ORF">SCHCODRAFT_112358</name>
</gene>
<dbReference type="OrthoDB" id="10591335at2759"/>
<dbReference type="AlphaFoldDB" id="D8QES5"/>
<dbReference type="GeneID" id="9593873"/>
<evidence type="ECO:0008006" key="3">
    <source>
        <dbReference type="Google" id="ProtNLM"/>
    </source>
</evidence>
<protein>
    <recommendedName>
        <fullName evidence="3">F-box domain-containing protein</fullName>
    </recommendedName>
</protein>
<dbReference type="KEGG" id="scm:SCHCO_02635905"/>
<dbReference type="HOGENOM" id="CLU_698600_0_0_1"/>
<evidence type="ECO:0000313" key="2">
    <source>
        <dbReference type="Proteomes" id="UP000007431"/>
    </source>
</evidence>
<feature type="non-terminal residue" evidence="1">
    <location>
        <position position="401"/>
    </location>
</feature>
<dbReference type="InParanoid" id="D8QES5"/>
<dbReference type="SUPFAM" id="SSF52047">
    <property type="entry name" value="RNI-like"/>
    <property type="match status" value="1"/>
</dbReference>